<dbReference type="EMBL" id="LAZR01001994">
    <property type="protein sequence ID" value="KKN36008.1"/>
    <property type="molecule type" value="Genomic_DNA"/>
</dbReference>
<accession>A0A0F9T3E5</accession>
<proteinExistence type="predicted"/>
<name>A0A0F9T3E5_9ZZZZ</name>
<evidence type="ECO:0000313" key="1">
    <source>
        <dbReference type="EMBL" id="KKN36008.1"/>
    </source>
</evidence>
<sequence>MPLQTITAEDELIHDIDQMIATLKLRRAAIVARRPAPVSRRPGDTKITHKGRVWDFDLCTKGKKRGKKS</sequence>
<protein>
    <submittedName>
        <fullName evidence="1">Uncharacterized protein</fullName>
    </submittedName>
</protein>
<organism evidence="1">
    <name type="scientific">marine sediment metagenome</name>
    <dbReference type="NCBI Taxonomy" id="412755"/>
    <lineage>
        <taxon>unclassified sequences</taxon>
        <taxon>metagenomes</taxon>
        <taxon>ecological metagenomes</taxon>
    </lineage>
</organism>
<comment type="caution">
    <text evidence="1">The sequence shown here is derived from an EMBL/GenBank/DDBJ whole genome shotgun (WGS) entry which is preliminary data.</text>
</comment>
<reference evidence="1" key="1">
    <citation type="journal article" date="2015" name="Nature">
        <title>Complex archaea that bridge the gap between prokaryotes and eukaryotes.</title>
        <authorList>
            <person name="Spang A."/>
            <person name="Saw J.H."/>
            <person name="Jorgensen S.L."/>
            <person name="Zaremba-Niedzwiedzka K."/>
            <person name="Martijn J."/>
            <person name="Lind A.E."/>
            <person name="van Eijk R."/>
            <person name="Schleper C."/>
            <person name="Guy L."/>
            <person name="Ettema T.J."/>
        </authorList>
    </citation>
    <scope>NUCLEOTIDE SEQUENCE</scope>
</reference>
<gene>
    <name evidence="1" type="ORF">LCGC14_0777850</name>
</gene>
<dbReference type="AlphaFoldDB" id="A0A0F9T3E5"/>